<dbReference type="Proteomes" id="UP001303115">
    <property type="component" value="Unassembled WGS sequence"/>
</dbReference>
<organism evidence="2 3">
    <name type="scientific">Parachaetomium inaequale</name>
    <dbReference type="NCBI Taxonomy" id="2588326"/>
    <lineage>
        <taxon>Eukaryota</taxon>
        <taxon>Fungi</taxon>
        <taxon>Dikarya</taxon>
        <taxon>Ascomycota</taxon>
        <taxon>Pezizomycotina</taxon>
        <taxon>Sordariomycetes</taxon>
        <taxon>Sordariomycetidae</taxon>
        <taxon>Sordariales</taxon>
        <taxon>Chaetomiaceae</taxon>
        <taxon>Parachaetomium</taxon>
    </lineage>
</organism>
<dbReference type="Pfam" id="PF03133">
    <property type="entry name" value="TTL"/>
    <property type="match status" value="2"/>
</dbReference>
<dbReference type="AlphaFoldDB" id="A0AAN6PN95"/>
<proteinExistence type="predicted"/>
<protein>
    <submittedName>
        <fullName evidence="2">Tubulin--tyrosine ligase PBY1</fullName>
    </submittedName>
</protein>
<dbReference type="InterPro" id="IPR004344">
    <property type="entry name" value="TTL/TTLL_fam"/>
</dbReference>
<dbReference type="PROSITE" id="PS51221">
    <property type="entry name" value="TTL"/>
    <property type="match status" value="1"/>
</dbReference>
<gene>
    <name evidence="2" type="ORF">C8A01DRAFT_43044</name>
</gene>
<dbReference type="PANTHER" id="PTHR47551">
    <property type="entry name" value="TUBULIN--TYROSINE LIGASE PBY1-RELATED"/>
    <property type="match status" value="1"/>
</dbReference>
<reference evidence="3" key="1">
    <citation type="journal article" date="2023" name="Mol. Phylogenet. Evol.">
        <title>Genome-scale phylogeny and comparative genomics of the fungal order Sordariales.</title>
        <authorList>
            <person name="Hensen N."/>
            <person name="Bonometti L."/>
            <person name="Westerberg I."/>
            <person name="Brannstrom I.O."/>
            <person name="Guillou S."/>
            <person name="Cros-Aarteil S."/>
            <person name="Calhoun S."/>
            <person name="Haridas S."/>
            <person name="Kuo A."/>
            <person name="Mondo S."/>
            <person name="Pangilinan J."/>
            <person name="Riley R."/>
            <person name="LaButti K."/>
            <person name="Andreopoulos B."/>
            <person name="Lipzen A."/>
            <person name="Chen C."/>
            <person name="Yan M."/>
            <person name="Daum C."/>
            <person name="Ng V."/>
            <person name="Clum A."/>
            <person name="Steindorff A."/>
            <person name="Ohm R.A."/>
            <person name="Martin F."/>
            <person name="Silar P."/>
            <person name="Natvig D.O."/>
            <person name="Lalanne C."/>
            <person name="Gautier V."/>
            <person name="Ament-Velasquez S.L."/>
            <person name="Kruys A."/>
            <person name="Hutchinson M.I."/>
            <person name="Powell A.J."/>
            <person name="Barry K."/>
            <person name="Miller A.N."/>
            <person name="Grigoriev I.V."/>
            <person name="Debuchy R."/>
            <person name="Gladieux P."/>
            <person name="Hiltunen Thoren M."/>
            <person name="Johannesson H."/>
        </authorList>
    </citation>
    <scope>NUCLEOTIDE SEQUENCE [LARGE SCALE GENOMIC DNA]</scope>
    <source>
        <strain evidence="3">CBS 284.82</strain>
    </source>
</reference>
<dbReference type="EMBL" id="MU854321">
    <property type="protein sequence ID" value="KAK4044111.1"/>
    <property type="molecule type" value="Genomic_DNA"/>
</dbReference>
<dbReference type="GO" id="GO:0000932">
    <property type="term" value="C:P-body"/>
    <property type="evidence" value="ECO:0007669"/>
    <property type="project" value="TreeGrafter"/>
</dbReference>
<evidence type="ECO:0000256" key="1">
    <source>
        <dbReference type="SAM" id="MobiDB-lite"/>
    </source>
</evidence>
<keyword evidence="3" id="KW-1185">Reference proteome</keyword>
<keyword evidence="2" id="KW-0436">Ligase</keyword>
<dbReference type="InterPro" id="IPR027746">
    <property type="entry name" value="TTL"/>
</dbReference>
<evidence type="ECO:0000313" key="2">
    <source>
        <dbReference type="EMBL" id="KAK4044111.1"/>
    </source>
</evidence>
<sequence>MHAFINASAAWLNEHIKSFIQQHVPDAVFIDDFDEFPIGVDTVFQFCDGWALSQNFTAINVAKRGLINAYPNSDALARKDFLAAVVEYWTAKRPESILRKHVPVTVRLTLDYAEYVDDALMAADDLSLLYSLEQNEAKDAQDRECWILKPSLVDCGAGIRLFSTIEELASHLELAENETDDDEEEEDGESEDGGAEAETPSESEKANGDSFTPSLTTPGLDSLDALVTATGTLALNKPSPSSSSKPPIRAKKPQYVFKAGGRIPSAQMRAFVAIPPLDGRKWHVRAYALSVGRLKVHVAREMLALLAVEPYQPPWENPSLKASLTNTALQDEAEFVARESMRDFWAADPEGTIKFPDRSDSSSDLDWKTHVFYQICGITAELFRAAAHTMADKFTTLDKCFELFAIDFLVDAGGNAWLLEVNETPAFYQHGVAGPISLRLMEAVVCVTMEHMGMAQAGDPRNAAVRNRLVEVLDETAKLGKSNITEITAECM</sequence>
<feature type="region of interest" description="Disordered" evidence="1">
    <location>
        <begin position="175"/>
        <end position="217"/>
    </location>
</feature>
<name>A0AAN6PN95_9PEZI</name>
<dbReference type="PANTHER" id="PTHR47551:SF1">
    <property type="entry name" value="TUBULIN--TYROSINE LIGASE PBY1-RELATED"/>
    <property type="match status" value="1"/>
</dbReference>
<dbReference type="Gene3D" id="3.30.470.20">
    <property type="entry name" value="ATP-grasp fold, B domain"/>
    <property type="match status" value="1"/>
</dbReference>
<evidence type="ECO:0000313" key="3">
    <source>
        <dbReference type="Proteomes" id="UP001303115"/>
    </source>
</evidence>
<feature type="compositionally biased region" description="Acidic residues" evidence="1">
    <location>
        <begin position="175"/>
        <end position="201"/>
    </location>
</feature>
<dbReference type="GO" id="GO:0016874">
    <property type="term" value="F:ligase activity"/>
    <property type="evidence" value="ECO:0007669"/>
    <property type="project" value="UniProtKB-KW"/>
</dbReference>
<comment type="caution">
    <text evidence="2">The sequence shown here is derived from an EMBL/GenBank/DDBJ whole genome shotgun (WGS) entry which is preliminary data.</text>
</comment>
<dbReference type="SUPFAM" id="SSF56059">
    <property type="entry name" value="Glutathione synthetase ATP-binding domain-like"/>
    <property type="match status" value="1"/>
</dbReference>
<accession>A0AAN6PN95</accession>